<dbReference type="PROSITE" id="PS00217">
    <property type="entry name" value="SUGAR_TRANSPORT_2"/>
    <property type="match status" value="1"/>
</dbReference>
<feature type="transmembrane region" description="Helical" evidence="6">
    <location>
        <begin position="20"/>
        <end position="39"/>
    </location>
</feature>
<dbReference type="GO" id="GO:0022857">
    <property type="term" value="F:transmembrane transporter activity"/>
    <property type="evidence" value="ECO:0007669"/>
    <property type="project" value="InterPro"/>
</dbReference>
<dbReference type="EMBL" id="JH992968">
    <property type="protein sequence ID" value="EKX54210.1"/>
    <property type="molecule type" value="Genomic_DNA"/>
</dbReference>
<dbReference type="PROSITE" id="PS50850">
    <property type="entry name" value="MFS"/>
    <property type="match status" value="1"/>
</dbReference>
<dbReference type="InterPro" id="IPR036259">
    <property type="entry name" value="MFS_trans_sf"/>
</dbReference>
<evidence type="ECO:0000256" key="4">
    <source>
        <dbReference type="ARBA" id="ARBA00022989"/>
    </source>
</evidence>
<evidence type="ECO:0000256" key="6">
    <source>
        <dbReference type="SAM" id="Phobius"/>
    </source>
</evidence>
<dbReference type="Pfam" id="PF00083">
    <property type="entry name" value="Sugar_tr"/>
    <property type="match status" value="1"/>
</dbReference>
<accession>L1K177</accession>
<dbReference type="OMA" id="AIRCEWN"/>
<dbReference type="InterPro" id="IPR020846">
    <property type="entry name" value="MFS_dom"/>
</dbReference>
<sequence length="492" mass="53802">MSAQQDKHGELPTMEDQINAVGFGRFHILAVTTFILFIISDGMELVVTNVIWRAMPVEEWGGDDSMRALLVSLSFSGFVVGAIIGGQLGDTFGRKPILYAHTMVFVPLSIASATSESFYQLAVTRFLIGISMGLVLPTSVALMAELSPCNVRSRLILLIPGLAYAVGQVIVLTVGIVLMGYYGWNCEKCSWWRGMLVAGVVPDVVAVLMVYLYIPESPRFLLSQGRTAEAEAIIRSIAETNGTESQLLHQGAIRPVKEEHDKAEASMEAWQLMGELFKPPMNRILPLVVGIWSLLAVGLFSQSFAYPVLLERDPTITAFDQYWLMIQLAFIEIPGLVVLIWALEGTHVGRREILLVLSLASVVVAGIMIMISDKGTTWLHLGSMGLRLMVVLPYEAMYIFAAELLPTSHRNLGLSLGNGATKLVAALMPLVLMPLIHLWGASVFLVILLAEVLAAVLVWVSPHTDDVLYDCVEEMPKTVNESAPLLPKDATV</sequence>
<protein>
    <recommendedName>
        <fullName evidence="7">Major facilitator superfamily (MFS) profile domain-containing protein</fullName>
    </recommendedName>
</protein>
<feature type="transmembrane region" description="Helical" evidence="6">
    <location>
        <begin position="438"/>
        <end position="460"/>
    </location>
</feature>
<feature type="transmembrane region" description="Helical" evidence="6">
    <location>
        <begin position="126"/>
        <end position="144"/>
    </location>
</feature>
<keyword evidence="10" id="KW-1185">Reference proteome</keyword>
<evidence type="ECO:0000313" key="10">
    <source>
        <dbReference type="Proteomes" id="UP000011087"/>
    </source>
</evidence>
<proteinExistence type="predicted"/>
<evidence type="ECO:0000256" key="2">
    <source>
        <dbReference type="ARBA" id="ARBA00022448"/>
    </source>
</evidence>
<dbReference type="OrthoDB" id="17687at2759"/>
<reference evidence="8 10" key="1">
    <citation type="journal article" date="2012" name="Nature">
        <title>Algal genomes reveal evolutionary mosaicism and the fate of nucleomorphs.</title>
        <authorList>
            <consortium name="DOE Joint Genome Institute"/>
            <person name="Curtis B.A."/>
            <person name="Tanifuji G."/>
            <person name="Burki F."/>
            <person name="Gruber A."/>
            <person name="Irimia M."/>
            <person name="Maruyama S."/>
            <person name="Arias M.C."/>
            <person name="Ball S.G."/>
            <person name="Gile G.H."/>
            <person name="Hirakawa Y."/>
            <person name="Hopkins J.F."/>
            <person name="Kuo A."/>
            <person name="Rensing S.A."/>
            <person name="Schmutz J."/>
            <person name="Symeonidi A."/>
            <person name="Elias M."/>
            <person name="Eveleigh R.J."/>
            <person name="Herman E.K."/>
            <person name="Klute M.J."/>
            <person name="Nakayama T."/>
            <person name="Obornik M."/>
            <person name="Reyes-Prieto A."/>
            <person name="Armbrust E.V."/>
            <person name="Aves S.J."/>
            <person name="Beiko R.G."/>
            <person name="Coutinho P."/>
            <person name="Dacks J.B."/>
            <person name="Durnford D.G."/>
            <person name="Fast N.M."/>
            <person name="Green B.R."/>
            <person name="Grisdale C.J."/>
            <person name="Hempel F."/>
            <person name="Henrissat B."/>
            <person name="Hoppner M.P."/>
            <person name="Ishida K."/>
            <person name="Kim E."/>
            <person name="Koreny L."/>
            <person name="Kroth P.G."/>
            <person name="Liu Y."/>
            <person name="Malik S.B."/>
            <person name="Maier U.G."/>
            <person name="McRose D."/>
            <person name="Mock T."/>
            <person name="Neilson J.A."/>
            <person name="Onodera N.T."/>
            <person name="Poole A.M."/>
            <person name="Pritham E.J."/>
            <person name="Richards T.A."/>
            <person name="Rocap G."/>
            <person name="Roy S.W."/>
            <person name="Sarai C."/>
            <person name="Schaack S."/>
            <person name="Shirato S."/>
            <person name="Slamovits C.H."/>
            <person name="Spencer D.F."/>
            <person name="Suzuki S."/>
            <person name="Worden A.Z."/>
            <person name="Zauner S."/>
            <person name="Barry K."/>
            <person name="Bell C."/>
            <person name="Bharti A.K."/>
            <person name="Crow J.A."/>
            <person name="Grimwood J."/>
            <person name="Kramer R."/>
            <person name="Lindquist E."/>
            <person name="Lucas S."/>
            <person name="Salamov A."/>
            <person name="McFadden G.I."/>
            <person name="Lane C.E."/>
            <person name="Keeling P.J."/>
            <person name="Gray M.W."/>
            <person name="Grigoriev I.V."/>
            <person name="Archibald J.M."/>
        </authorList>
    </citation>
    <scope>NUCLEOTIDE SEQUENCE</scope>
    <source>
        <strain evidence="8 10">CCMP2712</strain>
    </source>
</reference>
<dbReference type="GeneID" id="17310733"/>
<dbReference type="EnsemblProtists" id="EKX54210">
    <property type="protein sequence ID" value="EKX54210"/>
    <property type="gene ID" value="GUITHDRAFT_132600"/>
</dbReference>
<keyword evidence="5 6" id="KW-0472">Membrane</keyword>
<dbReference type="InterPro" id="IPR005828">
    <property type="entry name" value="MFS_sugar_transport-like"/>
</dbReference>
<evidence type="ECO:0000256" key="1">
    <source>
        <dbReference type="ARBA" id="ARBA00004141"/>
    </source>
</evidence>
<feature type="transmembrane region" description="Helical" evidence="6">
    <location>
        <begin position="190"/>
        <end position="214"/>
    </location>
</feature>
<evidence type="ECO:0000313" key="8">
    <source>
        <dbReference type="EMBL" id="EKX54210.1"/>
    </source>
</evidence>
<feature type="transmembrane region" description="Helical" evidence="6">
    <location>
        <begin position="321"/>
        <end position="341"/>
    </location>
</feature>
<evidence type="ECO:0000256" key="3">
    <source>
        <dbReference type="ARBA" id="ARBA00022692"/>
    </source>
</evidence>
<feature type="domain" description="Major facilitator superfamily (MFS) profile" evidence="7">
    <location>
        <begin position="28"/>
        <end position="466"/>
    </location>
</feature>
<feature type="transmembrane region" description="Helical" evidence="6">
    <location>
        <begin position="378"/>
        <end position="400"/>
    </location>
</feature>
<dbReference type="InterPro" id="IPR005829">
    <property type="entry name" value="Sugar_transporter_CS"/>
</dbReference>
<dbReference type="AlphaFoldDB" id="L1K177"/>
<dbReference type="PANTHER" id="PTHR23511:SF34">
    <property type="entry name" value="SYNAPTIC VESICLE GLYCOPROTEIN 2"/>
    <property type="match status" value="1"/>
</dbReference>
<name>L1K177_GUITC</name>
<evidence type="ECO:0000259" key="7">
    <source>
        <dbReference type="PROSITE" id="PS50850"/>
    </source>
</evidence>
<evidence type="ECO:0000256" key="5">
    <source>
        <dbReference type="ARBA" id="ARBA00023136"/>
    </source>
</evidence>
<keyword evidence="4 6" id="KW-1133">Transmembrane helix</keyword>
<organism evidence="8">
    <name type="scientific">Guillardia theta (strain CCMP2712)</name>
    <name type="common">Cryptophyte</name>
    <dbReference type="NCBI Taxonomy" id="905079"/>
    <lineage>
        <taxon>Eukaryota</taxon>
        <taxon>Cryptophyceae</taxon>
        <taxon>Pyrenomonadales</taxon>
        <taxon>Geminigeraceae</taxon>
        <taxon>Guillardia</taxon>
    </lineage>
</organism>
<dbReference type="RefSeq" id="XP_005841190.1">
    <property type="nucleotide sequence ID" value="XM_005841133.1"/>
</dbReference>
<dbReference type="Proteomes" id="UP000011087">
    <property type="component" value="Unassembled WGS sequence"/>
</dbReference>
<gene>
    <name evidence="8" type="ORF">GUITHDRAFT_132600</name>
</gene>
<feature type="transmembrane region" description="Helical" evidence="6">
    <location>
        <begin position="156"/>
        <end position="184"/>
    </location>
</feature>
<dbReference type="SUPFAM" id="SSF103473">
    <property type="entry name" value="MFS general substrate transporter"/>
    <property type="match status" value="1"/>
</dbReference>
<feature type="transmembrane region" description="Helical" evidence="6">
    <location>
        <begin position="65"/>
        <end position="85"/>
    </location>
</feature>
<keyword evidence="2" id="KW-0813">Transport</keyword>
<feature type="transmembrane region" description="Helical" evidence="6">
    <location>
        <begin position="412"/>
        <end position="432"/>
    </location>
</feature>
<keyword evidence="3 6" id="KW-0812">Transmembrane</keyword>
<dbReference type="Gene3D" id="1.20.1250.20">
    <property type="entry name" value="MFS general substrate transporter like domains"/>
    <property type="match status" value="1"/>
</dbReference>
<evidence type="ECO:0000313" key="9">
    <source>
        <dbReference type="EnsemblProtists" id="EKX54210"/>
    </source>
</evidence>
<feature type="transmembrane region" description="Helical" evidence="6">
    <location>
        <begin position="353"/>
        <end position="372"/>
    </location>
</feature>
<dbReference type="PANTHER" id="PTHR23511">
    <property type="entry name" value="SYNAPTIC VESICLE GLYCOPROTEIN 2"/>
    <property type="match status" value="1"/>
</dbReference>
<feature type="transmembrane region" description="Helical" evidence="6">
    <location>
        <begin position="284"/>
        <end position="309"/>
    </location>
</feature>
<dbReference type="STRING" id="905079.L1K177"/>
<dbReference type="GO" id="GO:0016020">
    <property type="term" value="C:membrane"/>
    <property type="evidence" value="ECO:0007669"/>
    <property type="project" value="UniProtKB-SubCell"/>
</dbReference>
<reference evidence="9" key="3">
    <citation type="submission" date="2016-03" db="UniProtKB">
        <authorList>
            <consortium name="EnsemblProtists"/>
        </authorList>
    </citation>
    <scope>IDENTIFICATION</scope>
</reference>
<dbReference type="HOGENOM" id="CLU_001265_46_0_1"/>
<reference evidence="10" key="2">
    <citation type="submission" date="2012-11" db="EMBL/GenBank/DDBJ databases">
        <authorList>
            <person name="Kuo A."/>
            <person name="Curtis B.A."/>
            <person name="Tanifuji G."/>
            <person name="Burki F."/>
            <person name="Gruber A."/>
            <person name="Irimia M."/>
            <person name="Maruyama S."/>
            <person name="Arias M.C."/>
            <person name="Ball S.G."/>
            <person name="Gile G.H."/>
            <person name="Hirakawa Y."/>
            <person name="Hopkins J.F."/>
            <person name="Rensing S.A."/>
            <person name="Schmutz J."/>
            <person name="Symeonidi A."/>
            <person name="Elias M."/>
            <person name="Eveleigh R.J."/>
            <person name="Herman E.K."/>
            <person name="Klute M.J."/>
            <person name="Nakayama T."/>
            <person name="Obornik M."/>
            <person name="Reyes-Prieto A."/>
            <person name="Armbrust E.V."/>
            <person name="Aves S.J."/>
            <person name="Beiko R.G."/>
            <person name="Coutinho P."/>
            <person name="Dacks J.B."/>
            <person name="Durnford D.G."/>
            <person name="Fast N.M."/>
            <person name="Green B.R."/>
            <person name="Grisdale C."/>
            <person name="Hempe F."/>
            <person name="Henrissat B."/>
            <person name="Hoppner M.P."/>
            <person name="Ishida K.-I."/>
            <person name="Kim E."/>
            <person name="Koreny L."/>
            <person name="Kroth P.G."/>
            <person name="Liu Y."/>
            <person name="Malik S.-B."/>
            <person name="Maier U.G."/>
            <person name="McRose D."/>
            <person name="Mock T."/>
            <person name="Neilson J.A."/>
            <person name="Onodera N.T."/>
            <person name="Poole A.M."/>
            <person name="Pritham E.J."/>
            <person name="Richards T.A."/>
            <person name="Rocap G."/>
            <person name="Roy S.W."/>
            <person name="Sarai C."/>
            <person name="Schaack S."/>
            <person name="Shirato S."/>
            <person name="Slamovits C.H."/>
            <person name="Spencer D.F."/>
            <person name="Suzuki S."/>
            <person name="Worden A.Z."/>
            <person name="Zauner S."/>
            <person name="Barry K."/>
            <person name="Bell C."/>
            <person name="Bharti A.K."/>
            <person name="Crow J.A."/>
            <person name="Grimwood J."/>
            <person name="Kramer R."/>
            <person name="Lindquist E."/>
            <person name="Lucas S."/>
            <person name="Salamov A."/>
            <person name="McFadden G.I."/>
            <person name="Lane C.E."/>
            <person name="Keeling P.J."/>
            <person name="Gray M.W."/>
            <person name="Grigoriev I.V."/>
            <person name="Archibald J.M."/>
        </authorList>
    </citation>
    <scope>NUCLEOTIDE SEQUENCE</scope>
    <source>
        <strain evidence="10">CCMP2712</strain>
    </source>
</reference>
<dbReference type="KEGG" id="gtt:GUITHDRAFT_132600"/>
<comment type="subcellular location">
    <subcellularLocation>
        <location evidence="1">Membrane</location>
        <topology evidence="1">Multi-pass membrane protein</topology>
    </subcellularLocation>
</comment>
<dbReference type="PaxDb" id="55529-EKX54210"/>